<evidence type="ECO:0000313" key="5">
    <source>
        <dbReference type="Proteomes" id="UP000640426"/>
    </source>
</evidence>
<keyword evidence="1 3" id="KW-0732">Signal</keyword>
<dbReference type="NCBIfam" id="NF045579">
    <property type="entry name" value="rhamnoside_JR"/>
    <property type="match status" value="1"/>
</dbReference>
<dbReference type="GO" id="GO:0016787">
    <property type="term" value="F:hydrolase activity"/>
    <property type="evidence" value="ECO:0007669"/>
    <property type="project" value="UniProtKB-KW"/>
</dbReference>
<evidence type="ECO:0000256" key="1">
    <source>
        <dbReference type="ARBA" id="ARBA00022729"/>
    </source>
</evidence>
<reference evidence="5" key="1">
    <citation type="submission" date="2020-12" db="EMBL/GenBank/DDBJ databases">
        <title>Hymenobacter sp.</title>
        <authorList>
            <person name="Kim M.K."/>
        </authorList>
    </citation>
    <scope>NUCLEOTIDE SEQUENCE [LARGE SCALE GENOMIC DNA]</scope>
    <source>
        <strain evidence="5">BT553</strain>
    </source>
</reference>
<protein>
    <submittedName>
        <fullName evidence="4">Glycoside hydrolase</fullName>
    </submittedName>
</protein>
<dbReference type="PANTHER" id="PTHR43817">
    <property type="entry name" value="GLYCOSYL HYDROLASE"/>
    <property type="match status" value="1"/>
</dbReference>
<dbReference type="Proteomes" id="UP000640426">
    <property type="component" value="Unassembled WGS sequence"/>
</dbReference>
<organism evidence="4 5">
    <name type="scientific">Sphingomonas mollis</name>
    <dbReference type="NCBI Taxonomy" id="2795726"/>
    <lineage>
        <taxon>Bacteria</taxon>
        <taxon>Pseudomonadati</taxon>
        <taxon>Pseudomonadota</taxon>
        <taxon>Alphaproteobacteria</taxon>
        <taxon>Sphingomonadales</taxon>
        <taxon>Sphingomonadaceae</taxon>
        <taxon>Sphingomonas</taxon>
    </lineage>
</organism>
<dbReference type="Pfam" id="PF17132">
    <property type="entry name" value="Glyco_hydro_106"/>
    <property type="match status" value="1"/>
</dbReference>
<evidence type="ECO:0000313" key="4">
    <source>
        <dbReference type="EMBL" id="MBJ6121631.1"/>
    </source>
</evidence>
<comment type="caution">
    <text evidence="4">The sequence shown here is derived from an EMBL/GenBank/DDBJ whole genome shotgun (WGS) entry which is preliminary data.</text>
</comment>
<dbReference type="RefSeq" id="WP_199036609.1">
    <property type="nucleotide sequence ID" value="NZ_JAELXS010000003.1"/>
</dbReference>
<name>A0ABS0XNK7_9SPHN</name>
<dbReference type="Gene3D" id="2.60.120.260">
    <property type="entry name" value="Galactose-binding domain-like"/>
    <property type="match status" value="1"/>
</dbReference>
<dbReference type="SUPFAM" id="SSF49785">
    <property type="entry name" value="Galactose-binding domain-like"/>
    <property type="match status" value="1"/>
</dbReference>
<proteinExistence type="predicted"/>
<sequence>MRPTRLIATVAALLASTSGWAQQGDPLMNGFREPPQSARPRTWWHWLNGNITEDGIVKDLEWMKRAGLGGVQNFDASLMTPQIVDRRLAYMTPEWKHAFRLAASTADRLGLELAIAGSPGWSETGGPWVPPADGMKKLVWSETDIVGGRRYAGRLVAPPGVTGPFQSLPFDDPLSAFEGKSAPPSPRFYADVAVLAYPVSTAVTDVAPVVTVGDAPVDATALADDRADTKVAVAKAGGTLVFTYPRATTIRSATLFIPGALPPFGDPEMLPVLEVERNGAWQAVGTFPVGTVPTTIAFAKVTARRFRVVLGPNTAPKRIGLGAPAPGAQMEGVFPSGPPSTTIGIAHLSLSGEAKVDRFEAKAGFATVGDYYALSKDVPDLTGVDPAKVVDLTARMQPDGSLDWTPPAGRWRIVRIGTSLLGTTNHPATREATGLEVDKYDAAAVRRYLDHYLGMYRDATGADLIGAKGLRAIVTDSFEAGDANWTPRMVEQFRRLRGYDPTPWMPALTGAVIGSRSRSDAFLYDYRRTLADLMASEHYGTVATVAHANGLKVYGEALEDGRPALGNDIALRRHADVPMAAMWTFPREGQPRPTLIGDLRGAASVAHLYGQNVVAAESFTSAFSPWAFAPADLKHVVDLEFVNGVNRPVIHTSVHQPVDDKVPGLSLAIFGQYFNRHESWAEMARPWIDYIARSSFLLQQGRNVADVAYFFGEEAPLTALYAQAPLTDVPVTHAYDFVDADALTGQLSVTDGALVSPSGARYRVLYLGGSSARMTLATLRRIAALVEQGATVVGDAPTGSPALGDDAAAYRTLVGRLWGGGAMGKGRVVAGRDIEAALAGVGIAPDFTYAKAQPDSDVAFVHRAMTDGDVYFVSNRRDRAERTEARFRVSGKVPELWHADTGRTTAVSYRIEEGRTVVPLDLAAGEAVFVVFRKPATANAATVAAPAASTVARIDGPWTVTFQPGRGAPAALRLPTLAPLDSQTDPKVRYFSGVATYTADVTLPVVKGRLMLDLGRIGDVAEVRVNGQSVGTAWHVPYRLDLGTAARRGRNRIEVRVANLWVNRLIGDAQPGAVKTTFTSLPTYRAAAPLRPSGLIGPVTISAAP</sequence>
<accession>A0ABS0XNK7</accession>
<dbReference type="PANTHER" id="PTHR43817:SF1">
    <property type="entry name" value="HYDROLASE, FAMILY 43, PUTATIVE (AFU_ORTHOLOGUE AFUA_3G01660)-RELATED"/>
    <property type="match status" value="1"/>
</dbReference>
<evidence type="ECO:0000256" key="3">
    <source>
        <dbReference type="SAM" id="SignalP"/>
    </source>
</evidence>
<keyword evidence="2 4" id="KW-0378">Hydrolase</keyword>
<feature type="chain" id="PRO_5046816059" evidence="3">
    <location>
        <begin position="22"/>
        <end position="1105"/>
    </location>
</feature>
<evidence type="ECO:0000256" key="2">
    <source>
        <dbReference type="ARBA" id="ARBA00022801"/>
    </source>
</evidence>
<feature type="signal peptide" evidence="3">
    <location>
        <begin position="1"/>
        <end position="21"/>
    </location>
</feature>
<gene>
    <name evidence="4" type="ORF">JAO74_07485</name>
</gene>
<keyword evidence="5" id="KW-1185">Reference proteome</keyword>
<dbReference type="InterPro" id="IPR008979">
    <property type="entry name" value="Galactose-bd-like_sf"/>
</dbReference>
<dbReference type="EMBL" id="JAELXS010000003">
    <property type="protein sequence ID" value="MBJ6121631.1"/>
    <property type="molecule type" value="Genomic_DNA"/>
</dbReference>